<sequence length="137" mass="16082">MKKSNYIFCFSLSLLFLWAQQSMAAVQECTLQNNALPEQIKDYTQCLDAKLNKVQQQEDSWIQKRTFELAELESETGNTYILSLFKQSLNAKDKYIQKSCQWRYMLKQPNSPEAVVTYKECEIAMIEQFIQQLKMGL</sequence>
<accession>A0A9W4QR67</accession>
<evidence type="ECO:0000256" key="1">
    <source>
        <dbReference type="SAM" id="SignalP"/>
    </source>
</evidence>
<reference evidence="2" key="1">
    <citation type="submission" date="2022-07" db="EMBL/GenBank/DDBJ databases">
        <authorList>
            <person name="Criscuolo A."/>
        </authorList>
    </citation>
    <scope>NUCLEOTIDE SEQUENCE</scope>
    <source>
        <strain evidence="2">CIP103197</strain>
    </source>
</reference>
<dbReference type="RefSeq" id="WP_262975860.1">
    <property type="nucleotide sequence ID" value="NZ_CAMAPB010000001.1"/>
</dbReference>
<protein>
    <recommendedName>
        <fullName evidence="4">Lysozyme inhibitor LprI N-terminal domain-containing protein</fullName>
    </recommendedName>
</protein>
<evidence type="ECO:0000313" key="2">
    <source>
        <dbReference type="EMBL" id="CAH9049744.1"/>
    </source>
</evidence>
<proteinExistence type="predicted"/>
<evidence type="ECO:0000313" key="3">
    <source>
        <dbReference type="Proteomes" id="UP001152447"/>
    </source>
</evidence>
<name>A0A9W4QR67_PSEHA</name>
<evidence type="ECO:0008006" key="4">
    <source>
        <dbReference type="Google" id="ProtNLM"/>
    </source>
</evidence>
<organism evidence="2 3">
    <name type="scientific">Pseudoalteromonas haloplanktis</name>
    <name type="common">Alteromonas haloplanktis</name>
    <dbReference type="NCBI Taxonomy" id="228"/>
    <lineage>
        <taxon>Bacteria</taxon>
        <taxon>Pseudomonadati</taxon>
        <taxon>Pseudomonadota</taxon>
        <taxon>Gammaproteobacteria</taxon>
        <taxon>Alteromonadales</taxon>
        <taxon>Pseudoalteromonadaceae</taxon>
        <taxon>Pseudoalteromonas</taxon>
    </lineage>
</organism>
<keyword evidence="3" id="KW-1185">Reference proteome</keyword>
<dbReference type="AlphaFoldDB" id="A0A9W4QR67"/>
<dbReference type="Proteomes" id="UP001152447">
    <property type="component" value="Unassembled WGS sequence"/>
</dbReference>
<gene>
    <name evidence="2" type="ORF">PSEHALCIP103_00021</name>
</gene>
<feature type="chain" id="PRO_5040874461" description="Lysozyme inhibitor LprI N-terminal domain-containing protein" evidence="1">
    <location>
        <begin position="25"/>
        <end position="137"/>
    </location>
</feature>
<comment type="caution">
    <text evidence="2">The sequence shown here is derived from an EMBL/GenBank/DDBJ whole genome shotgun (WGS) entry which is preliminary data.</text>
</comment>
<feature type="signal peptide" evidence="1">
    <location>
        <begin position="1"/>
        <end position="24"/>
    </location>
</feature>
<dbReference type="EMBL" id="CAMAPB010000001">
    <property type="protein sequence ID" value="CAH9049744.1"/>
    <property type="molecule type" value="Genomic_DNA"/>
</dbReference>
<keyword evidence="1" id="KW-0732">Signal</keyword>